<organism evidence="4">
    <name type="scientific">marine metagenome</name>
    <dbReference type="NCBI Taxonomy" id="408172"/>
    <lineage>
        <taxon>unclassified sequences</taxon>
        <taxon>metagenomes</taxon>
        <taxon>ecological metagenomes</taxon>
    </lineage>
</organism>
<dbReference type="Pfam" id="PF01262">
    <property type="entry name" value="AlaDh_PNT_C"/>
    <property type="match status" value="1"/>
</dbReference>
<evidence type="ECO:0000313" key="4">
    <source>
        <dbReference type="EMBL" id="SUZ96356.1"/>
    </source>
</evidence>
<dbReference type="PANTHER" id="PTHR11133">
    <property type="entry name" value="SACCHAROPINE DEHYDROGENASE"/>
    <property type="match status" value="1"/>
</dbReference>
<dbReference type="EMBL" id="UINC01002408">
    <property type="protein sequence ID" value="SUZ96356.1"/>
    <property type="molecule type" value="Genomic_DNA"/>
</dbReference>
<dbReference type="FunFam" id="3.40.50.720:FF:000087">
    <property type="entry name" value="alpha-aminoadipic semialdehyde synthase, mitochondrial"/>
    <property type="match status" value="1"/>
</dbReference>
<protein>
    <recommendedName>
        <fullName evidence="5">Alanine dehydrogenase/pyridine nucleotide transhydrogenase N-terminal domain-containing protein</fullName>
    </recommendedName>
</protein>
<evidence type="ECO:0008006" key="5">
    <source>
        <dbReference type="Google" id="ProtNLM"/>
    </source>
</evidence>
<dbReference type="InterPro" id="IPR007698">
    <property type="entry name" value="AlaDH/PNT_NAD(H)-bd"/>
</dbReference>
<evidence type="ECO:0000259" key="3">
    <source>
        <dbReference type="SMART" id="SM01003"/>
    </source>
</evidence>
<dbReference type="GO" id="GO:0019878">
    <property type="term" value="P:lysine biosynthetic process via aminoadipic acid"/>
    <property type="evidence" value="ECO:0007669"/>
    <property type="project" value="TreeGrafter"/>
</dbReference>
<gene>
    <name evidence="4" type="ORF">METZ01_LOCUS49210</name>
</gene>
<dbReference type="GO" id="GO:0005737">
    <property type="term" value="C:cytoplasm"/>
    <property type="evidence" value="ECO:0007669"/>
    <property type="project" value="TreeGrafter"/>
</dbReference>
<dbReference type="GO" id="GO:0004753">
    <property type="term" value="F:saccharopine dehydrogenase activity"/>
    <property type="evidence" value="ECO:0007669"/>
    <property type="project" value="TreeGrafter"/>
</dbReference>
<dbReference type="Pfam" id="PF05222">
    <property type="entry name" value="AlaDh_PNT_N"/>
    <property type="match status" value="1"/>
</dbReference>
<sequence length="437" mass="50468">MSIEKIIGIRREDHNKWERRVPLVPSDVKTILNENTCKISIQPSKLRIFSEHSYEQAGAVISETLHEADIILAVKEIPVELLQEEKTYLFFSHTIKGQSYNMKMLQRMMDLKCNLIDYEKIVDEKNRRLIFFGRYAGLAGLIETIHAYGKKLKLQGIHTPFEKIKQAYQYSSVEEAKIHFKSVANDLKKNGIPNNLGPVVFGFVGYGNVSCGAQELFDLLPHKDLSPTELVGNFSSLTSWDGTLFKIVFKEEHMVIPKNRKFDLREYYDNPENYTGNFSSWLPYINVLVNCIYWTEKYPRLVTKDYLYQHPDGNLSVIGDISCDIEGSIEITHKSTYPDSATYTYFPAKKQFKDGTLRNGITIMAVDNLPCEFSKESSIEFSKVLREFIPLLIQENFSVPFEELKLPASMKRGLILHQGKLTEDYIYMKKYLKKKNS</sequence>
<evidence type="ECO:0000256" key="1">
    <source>
        <dbReference type="ARBA" id="ARBA00023002"/>
    </source>
</evidence>
<dbReference type="SMART" id="SM01002">
    <property type="entry name" value="AlaDh_PNT_C"/>
    <property type="match status" value="1"/>
</dbReference>
<evidence type="ECO:0000259" key="2">
    <source>
        <dbReference type="SMART" id="SM01002"/>
    </source>
</evidence>
<dbReference type="AlphaFoldDB" id="A0A381RWY7"/>
<feature type="domain" description="Alanine dehydrogenase/pyridine nucleotide transhydrogenase N-terminal" evidence="3">
    <location>
        <begin position="8"/>
        <end position="139"/>
    </location>
</feature>
<name>A0A381RWY7_9ZZZZ</name>
<dbReference type="SMART" id="SM01003">
    <property type="entry name" value="AlaDh_PNT_N"/>
    <property type="match status" value="1"/>
</dbReference>
<dbReference type="SUPFAM" id="SSF52283">
    <property type="entry name" value="Formate/glycerate dehydrogenase catalytic domain-like"/>
    <property type="match status" value="1"/>
</dbReference>
<dbReference type="PANTHER" id="PTHR11133:SF22">
    <property type="entry name" value="ALPHA-AMINOADIPIC SEMIALDEHYDE SYNTHASE, MITOCHONDRIAL"/>
    <property type="match status" value="1"/>
</dbReference>
<dbReference type="Gene3D" id="3.40.50.720">
    <property type="entry name" value="NAD(P)-binding Rossmann-like Domain"/>
    <property type="match status" value="2"/>
</dbReference>
<accession>A0A381RWY7</accession>
<dbReference type="InterPro" id="IPR051168">
    <property type="entry name" value="AASS"/>
</dbReference>
<feature type="domain" description="Alanine dehydrogenase/pyridine nucleotide transhydrogenase NAD(H)-binding" evidence="2">
    <location>
        <begin position="185"/>
        <end position="365"/>
    </location>
</feature>
<reference evidence="4" key="1">
    <citation type="submission" date="2018-05" db="EMBL/GenBank/DDBJ databases">
        <authorList>
            <person name="Lanie J.A."/>
            <person name="Ng W.-L."/>
            <person name="Kazmierczak K.M."/>
            <person name="Andrzejewski T.M."/>
            <person name="Davidsen T.M."/>
            <person name="Wayne K.J."/>
            <person name="Tettelin H."/>
            <person name="Glass J.I."/>
            <person name="Rusch D."/>
            <person name="Podicherti R."/>
            <person name="Tsui H.-C.T."/>
            <person name="Winkler M.E."/>
        </authorList>
    </citation>
    <scope>NUCLEOTIDE SEQUENCE</scope>
</reference>
<proteinExistence type="predicted"/>
<keyword evidence="1" id="KW-0560">Oxidoreductase</keyword>
<dbReference type="InterPro" id="IPR007886">
    <property type="entry name" value="AlaDH/PNT_N"/>
</dbReference>